<protein>
    <recommendedName>
        <fullName evidence="4">Haemolysin-type calcium binding-related domain-containing protein</fullName>
    </recommendedName>
</protein>
<evidence type="ECO:0000256" key="2">
    <source>
        <dbReference type="ARBA" id="ARBA00022525"/>
    </source>
</evidence>
<dbReference type="RefSeq" id="WP_306173569.1">
    <property type="nucleotide sequence ID" value="NZ_JANIGO010000002.1"/>
</dbReference>
<dbReference type="PROSITE" id="PS00330">
    <property type="entry name" value="HEMOLYSIN_CALCIUM"/>
    <property type="match status" value="4"/>
</dbReference>
<reference evidence="5 6" key="1">
    <citation type="submission" date="2022-07" db="EMBL/GenBank/DDBJ databases">
        <authorList>
            <person name="Xamxidin M."/>
            <person name="Wu M."/>
        </authorList>
    </citation>
    <scope>NUCLEOTIDE SEQUENCE [LARGE SCALE GENOMIC DNA]</scope>
    <source>
        <strain evidence="5 6">NBRC 111650</strain>
    </source>
</reference>
<evidence type="ECO:0000256" key="1">
    <source>
        <dbReference type="ARBA" id="ARBA00004613"/>
    </source>
</evidence>
<dbReference type="Pfam" id="PF00353">
    <property type="entry name" value="HemolysinCabind"/>
    <property type="match status" value="3"/>
</dbReference>
<evidence type="ECO:0000259" key="4">
    <source>
        <dbReference type="Pfam" id="PF06594"/>
    </source>
</evidence>
<dbReference type="PANTHER" id="PTHR38340:SF1">
    <property type="entry name" value="S-LAYER PROTEIN"/>
    <property type="match status" value="1"/>
</dbReference>
<proteinExistence type="predicted"/>
<accession>A0ABT1WFW1</accession>
<evidence type="ECO:0000313" key="5">
    <source>
        <dbReference type="EMBL" id="MCQ8895793.1"/>
    </source>
</evidence>
<gene>
    <name evidence="5" type="ORF">NQT62_04990</name>
</gene>
<dbReference type="InterPro" id="IPR050557">
    <property type="entry name" value="RTX_toxin/Mannuronan_C5-epim"/>
</dbReference>
<feature type="non-terminal residue" evidence="5">
    <location>
        <position position="1"/>
    </location>
</feature>
<comment type="caution">
    <text evidence="5">The sequence shown here is derived from an EMBL/GenBank/DDBJ whole genome shotgun (WGS) entry which is preliminary data.</text>
</comment>
<dbReference type="InterPro" id="IPR010566">
    <property type="entry name" value="Haemolys_ca-bd"/>
</dbReference>
<dbReference type="SUPFAM" id="SSF51120">
    <property type="entry name" value="beta-Roll"/>
    <property type="match status" value="2"/>
</dbReference>
<dbReference type="Gene3D" id="2.150.10.10">
    <property type="entry name" value="Serralysin-like metalloprotease, C-terminal"/>
    <property type="match status" value="3"/>
</dbReference>
<dbReference type="EMBL" id="JANIGO010000002">
    <property type="protein sequence ID" value="MCQ8895793.1"/>
    <property type="molecule type" value="Genomic_DNA"/>
</dbReference>
<comment type="subcellular location">
    <subcellularLocation>
        <location evidence="1">Secreted</location>
    </subcellularLocation>
</comment>
<dbReference type="Proteomes" id="UP001204142">
    <property type="component" value="Unassembled WGS sequence"/>
</dbReference>
<keyword evidence="6" id="KW-1185">Reference proteome</keyword>
<dbReference type="PANTHER" id="PTHR38340">
    <property type="entry name" value="S-LAYER PROTEIN"/>
    <property type="match status" value="1"/>
</dbReference>
<dbReference type="InterPro" id="IPR011049">
    <property type="entry name" value="Serralysin-like_metalloprot_C"/>
</dbReference>
<keyword evidence="2" id="KW-0964">Secreted</keyword>
<organism evidence="5 6">
    <name type="scientific">Limnobacter humi</name>
    <dbReference type="NCBI Taxonomy" id="1778671"/>
    <lineage>
        <taxon>Bacteria</taxon>
        <taxon>Pseudomonadati</taxon>
        <taxon>Pseudomonadota</taxon>
        <taxon>Betaproteobacteria</taxon>
        <taxon>Burkholderiales</taxon>
        <taxon>Burkholderiaceae</taxon>
        <taxon>Limnobacter</taxon>
    </lineage>
</organism>
<evidence type="ECO:0000313" key="6">
    <source>
        <dbReference type="Proteomes" id="UP001204142"/>
    </source>
</evidence>
<feature type="domain" description="Haemolysin-type calcium binding-related" evidence="4">
    <location>
        <begin position="88"/>
        <end position="132"/>
    </location>
</feature>
<dbReference type="InterPro" id="IPR018511">
    <property type="entry name" value="Hemolysin-typ_Ca-bd_CS"/>
</dbReference>
<evidence type="ECO:0000256" key="3">
    <source>
        <dbReference type="ARBA" id="ARBA00022837"/>
    </source>
</evidence>
<dbReference type="Pfam" id="PF06594">
    <property type="entry name" value="HCBP_related"/>
    <property type="match status" value="2"/>
</dbReference>
<name>A0ABT1WFW1_9BURK</name>
<dbReference type="InterPro" id="IPR001343">
    <property type="entry name" value="Hemolysn_Ca-bd"/>
</dbReference>
<keyword evidence="3" id="KW-0106">Calcium</keyword>
<dbReference type="PRINTS" id="PR00313">
    <property type="entry name" value="CABNDNGRPT"/>
</dbReference>
<feature type="domain" description="Haemolysin-type calcium binding-related" evidence="4">
    <location>
        <begin position="272"/>
        <end position="314"/>
    </location>
</feature>
<sequence length="327" mass="34471">GLGNDNLLGSAGNDSLYGDAGDDRLEGGAGNDYLDGDLGNDTYVFGKGDGQDTMVEDYYETNAARVNTLLFKTGVLPTELNLQASGSDLVIKINGTTDQITVRQFFTPDEANILYNPLQQIKFADGTTWSRSTIISKHLAGTTGDDSLHGTQAADTINSQAGNDYVYGAEGNDTIHGGDGNDYLSGDDGNDLLTGGNGDDSLYGGLGTDRLDGGAGNDYLDGGTGNDTYVFGRGYGQDVINHYDLTTGKVDAISFNSGVAQADIVVTRFYSDLVLGIKGTTDTIRVSNHFSSTGNNPYDIDRVTFADGTFWDQTKINSLVVGSSTVV</sequence>